<dbReference type="Pfam" id="PF06664">
    <property type="entry name" value="WLS-like_TM"/>
    <property type="match status" value="1"/>
</dbReference>
<feature type="domain" description="Wntless GOLD" evidence="21">
    <location>
        <begin position="56"/>
        <end position="233"/>
    </location>
</feature>
<comment type="similarity">
    <text evidence="4">Belongs to the wntless family.</text>
</comment>
<evidence type="ECO:0000256" key="4">
    <source>
        <dbReference type="ARBA" id="ARBA00008148"/>
    </source>
</evidence>
<evidence type="ECO:0000256" key="10">
    <source>
        <dbReference type="ARBA" id="ARBA00023034"/>
    </source>
</evidence>
<feature type="transmembrane region" description="Helical" evidence="19">
    <location>
        <begin position="342"/>
        <end position="365"/>
    </location>
</feature>
<name>A0AAW0T719_SCYPA</name>
<dbReference type="PANTHER" id="PTHR13449">
    <property type="entry name" value="INTEGRAL MEMBRANE PROTEIN GPR177"/>
    <property type="match status" value="1"/>
</dbReference>
<comment type="function">
    <text evidence="14">A segment polarity gene required for wingless (wg)-dependent patterning processes, acting in both wg-sending cells and wg-target cells. In non-neuronal cells wls directs wg secretion. The wls traffic loop encompasses the Golgi, the cell surface, an endocytic compartment and a retrograde route leading back to the Golgi, and involves clathrin-mediated endocytosis and the retromer complex (a conserved protein complex consisting of Vps35 and Vps26). In neuronal cells (the larval motorneuron NMJ), the wg signal moves across the synapse via the release of wls-containing exosome-like vesicles. Postsynaptic wls is required for the trafficking of fz2 through the fz2-interacting protein Grip.</text>
</comment>
<evidence type="ECO:0000256" key="13">
    <source>
        <dbReference type="ARBA" id="ARBA00023273"/>
    </source>
</evidence>
<dbReference type="GO" id="GO:0045211">
    <property type="term" value="C:postsynaptic membrane"/>
    <property type="evidence" value="ECO:0007669"/>
    <property type="project" value="UniProtKB-SubCell"/>
</dbReference>
<keyword evidence="23" id="KW-1185">Reference proteome</keyword>
<dbReference type="Pfam" id="PF21883">
    <property type="entry name" value="WLS_GOLD"/>
    <property type="match status" value="1"/>
</dbReference>
<dbReference type="GO" id="GO:0042734">
    <property type="term" value="C:presynaptic membrane"/>
    <property type="evidence" value="ECO:0007669"/>
    <property type="project" value="UniProtKB-SubCell"/>
</dbReference>
<evidence type="ECO:0000256" key="18">
    <source>
        <dbReference type="SAM" id="MobiDB-lite"/>
    </source>
</evidence>
<evidence type="ECO:0000256" key="8">
    <source>
        <dbReference type="ARBA" id="ARBA00022692"/>
    </source>
</evidence>
<keyword evidence="8 19" id="KW-0812">Transmembrane</keyword>
<evidence type="ECO:0000259" key="20">
    <source>
        <dbReference type="Pfam" id="PF06664"/>
    </source>
</evidence>
<evidence type="ECO:0000256" key="12">
    <source>
        <dbReference type="ARBA" id="ARBA00023257"/>
    </source>
</evidence>
<feature type="transmembrane region" description="Helical" evidence="19">
    <location>
        <begin position="272"/>
        <end position="293"/>
    </location>
</feature>
<feature type="transmembrane region" description="Helical" evidence="19">
    <location>
        <begin position="377"/>
        <end position="398"/>
    </location>
</feature>
<evidence type="ECO:0000256" key="16">
    <source>
        <dbReference type="ARBA" id="ARBA00034104"/>
    </source>
</evidence>
<feature type="region of interest" description="Disordered" evidence="18">
    <location>
        <begin position="510"/>
        <end position="533"/>
    </location>
</feature>
<evidence type="ECO:0000256" key="1">
    <source>
        <dbReference type="ARBA" id="ARBA00004337"/>
    </source>
</evidence>
<evidence type="ECO:0000259" key="21">
    <source>
        <dbReference type="Pfam" id="PF21883"/>
    </source>
</evidence>
<feature type="transmembrane region" description="Helical" evidence="19">
    <location>
        <begin position="237"/>
        <end position="260"/>
    </location>
</feature>
<keyword evidence="10" id="KW-0333">Golgi apparatus</keyword>
<dbReference type="GO" id="GO:0006886">
    <property type="term" value="P:intracellular protein transport"/>
    <property type="evidence" value="ECO:0007669"/>
    <property type="project" value="TreeGrafter"/>
</dbReference>
<dbReference type="PANTHER" id="PTHR13449:SF2">
    <property type="entry name" value="PROTEIN WNTLESS HOMOLOG"/>
    <property type="match status" value="1"/>
</dbReference>
<dbReference type="InterPro" id="IPR053936">
    <property type="entry name" value="WLS_GOLD"/>
</dbReference>
<evidence type="ECO:0000256" key="14">
    <source>
        <dbReference type="ARBA" id="ARBA00025339"/>
    </source>
</evidence>
<evidence type="ECO:0000313" key="22">
    <source>
        <dbReference type="EMBL" id="KAK8382252.1"/>
    </source>
</evidence>
<keyword evidence="13" id="KW-0966">Cell projection</keyword>
<keyword evidence="9 19" id="KW-1133">Transmembrane helix</keyword>
<evidence type="ECO:0000313" key="23">
    <source>
        <dbReference type="Proteomes" id="UP001487740"/>
    </source>
</evidence>
<dbReference type="GO" id="GO:0010008">
    <property type="term" value="C:endosome membrane"/>
    <property type="evidence" value="ECO:0007669"/>
    <property type="project" value="UniProtKB-SubCell"/>
</dbReference>
<feature type="compositionally biased region" description="Polar residues" evidence="18">
    <location>
        <begin position="510"/>
        <end position="529"/>
    </location>
</feature>
<protein>
    <recommendedName>
        <fullName evidence="5">Protein wntless</fullName>
    </recommendedName>
</protein>
<evidence type="ECO:0000256" key="17">
    <source>
        <dbReference type="ARBA" id="ARBA00034107"/>
    </source>
</evidence>
<dbReference type="EMBL" id="JARAKH010000039">
    <property type="protein sequence ID" value="KAK8382252.1"/>
    <property type="molecule type" value="Genomic_DNA"/>
</dbReference>
<keyword evidence="6" id="KW-0217">Developmental protein</keyword>
<feature type="transmembrane region" description="Helical" evidence="19">
    <location>
        <begin position="439"/>
        <end position="458"/>
    </location>
</feature>
<feature type="domain" description="Wntless-like transmembrane" evidence="20">
    <location>
        <begin position="234"/>
        <end position="504"/>
    </location>
</feature>
<keyword evidence="12" id="KW-0628">Postsynaptic cell membrane</keyword>
<comment type="caution">
    <text evidence="22">The sequence shown here is derived from an EMBL/GenBank/DDBJ whole genome shotgun (WGS) entry which is preliminary data.</text>
</comment>
<keyword evidence="11 19" id="KW-0472">Membrane</keyword>
<proteinExistence type="inferred from homology"/>
<evidence type="ECO:0000256" key="9">
    <source>
        <dbReference type="ARBA" id="ARBA00022989"/>
    </source>
</evidence>
<dbReference type="InterPro" id="IPR009551">
    <property type="entry name" value="Wntless"/>
</dbReference>
<feature type="transmembrane region" description="Helical" evidence="19">
    <location>
        <begin position="313"/>
        <end position="330"/>
    </location>
</feature>
<accession>A0AAW0T719</accession>
<dbReference type="GO" id="GO:0017147">
    <property type="term" value="F:Wnt-protein binding"/>
    <property type="evidence" value="ECO:0007669"/>
    <property type="project" value="InterPro"/>
</dbReference>
<evidence type="ECO:0000256" key="2">
    <source>
        <dbReference type="ARBA" id="ARBA00004477"/>
    </source>
</evidence>
<dbReference type="Proteomes" id="UP001487740">
    <property type="component" value="Unassembled WGS sequence"/>
</dbReference>
<dbReference type="GO" id="GO:0016055">
    <property type="term" value="P:Wnt signaling pathway"/>
    <property type="evidence" value="ECO:0007669"/>
    <property type="project" value="UniProtKB-KW"/>
</dbReference>
<dbReference type="AlphaFoldDB" id="A0AAW0T719"/>
<evidence type="ECO:0000256" key="15">
    <source>
        <dbReference type="ARBA" id="ARBA00025880"/>
    </source>
</evidence>
<organism evidence="22 23">
    <name type="scientific">Scylla paramamosain</name>
    <name type="common">Mud crab</name>
    <dbReference type="NCBI Taxonomy" id="85552"/>
    <lineage>
        <taxon>Eukaryota</taxon>
        <taxon>Metazoa</taxon>
        <taxon>Ecdysozoa</taxon>
        <taxon>Arthropoda</taxon>
        <taxon>Crustacea</taxon>
        <taxon>Multicrustacea</taxon>
        <taxon>Malacostraca</taxon>
        <taxon>Eumalacostraca</taxon>
        <taxon>Eucarida</taxon>
        <taxon>Decapoda</taxon>
        <taxon>Pleocyemata</taxon>
        <taxon>Brachyura</taxon>
        <taxon>Eubrachyura</taxon>
        <taxon>Portunoidea</taxon>
        <taxon>Portunidae</taxon>
        <taxon>Portuninae</taxon>
        <taxon>Scylla</taxon>
    </lineage>
</organism>
<reference evidence="22 23" key="1">
    <citation type="submission" date="2023-03" db="EMBL/GenBank/DDBJ databases">
        <title>High-quality genome of Scylla paramamosain provides insights in environmental adaptation.</title>
        <authorList>
            <person name="Zhang L."/>
        </authorList>
    </citation>
    <scope>NUCLEOTIDE SEQUENCE [LARGE SCALE GENOMIC DNA]</scope>
    <source>
        <strain evidence="22">LZ_2023a</strain>
        <tissue evidence="22">Muscle</tissue>
    </source>
</reference>
<dbReference type="GO" id="GO:0061355">
    <property type="term" value="P:Wnt protein secretion"/>
    <property type="evidence" value="ECO:0007669"/>
    <property type="project" value="TreeGrafter"/>
</dbReference>
<evidence type="ECO:0000256" key="11">
    <source>
        <dbReference type="ARBA" id="ARBA00023136"/>
    </source>
</evidence>
<dbReference type="GO" id="GO:0000139">
    <property type="term" value="C:Golgi membrane"/>
    <property type="evidence" value="ECO:0007669"/>
    <property type="project" value="UniProtKB-SubCell"/>
</dbReference>
<evidence type="ECO:0000256" key="5">
    <source>
        <dbReference type="ARBA" id="ARBA00015887"/>
    </source>
</evidence>
<keyword evidence="7" id="KW-0879">Wnt signaling pathway</keyword>
<sequence>MSPPGGGDVVHNALGTVTPRGLNLLTGVATAATITAAAVGMLVAPSPWTHTTVKGTKCVAQQDLEQEWFWPSGTHKCHSLPANDSLTPLQHNVSLQSIVFAFQFPPTKKAASRWQQRLAGLLRLRLLRETGPWPAAGSKLTLSTRLGYTNGNTTATSKPILMADKIQTRQVSCHLINEHEFGGSTYDCSPMPLIVLYSLYHDHYIINIRLSSTETSNQALPEIQDLYISFISQNGHYVKVLVTLQTLFLPLVAVILAWYLHILRQLRWSYTYFQMILLLLAVALLLINCPWTYLTLVVNCPWLIILQELSLGVFYGILMTFLHFLTHLYIEPVSHCPKVRTAMMKVIGAYTATIFLLDFMENVILLHNPLPYVWESLHLGLATITVLLVVAYLTYITIKVYSAVLVLQKSTTKENTENIKVGMKRECNLHEVGCRWREMLLLMVSWICVVLTAAEFIIKRLHDGMWIWEDILGNLEIQNTSGFLLGVYSLWNVFTCMVLIMYPPIPPPNTSQGESEVTLEMPTQQQQTRLRPKPPLRRQNAIDIVSEDSVEGVTLNNPAISMDSAGGEPVKKLSVVHADGLISSDDAVSVYLISGDSVVSATATNEAIAADEDEDEDNNLQSRTISDISVPNGAVTVSNTISTNAGTSMDGAGVVHHMTNRSGGCSLCGTPALSCDSAPGNDATKSLNSLSNISNSNMDTAKLVSIKLNECKKASLVLVNGVTIPSLDEDGSDIDMIDDMQSRSDLEVSGN</sequence>
<evidence type="ECO:0000256" key="6">
    <source>
        <dbReference type="ARBA" id="ARBA00022473"/>
    </source>
</evidence>
<comment type="subunit">
    <text evidence="15">Interacts with wg; in the Golgi. Interacts with Vps35, a component of the retromer complex; wls stability is regulated by Vps35.</text>
</comment>
<evidence type="ECO:0000256" key="19">
    <source>
        <dbReference type="SAM" id="Phobius"/>
    </source>
</evidence>
<evidence type="ECO:0000256" key="7">
    <source>
        <dbReference type="ARBA" id="ARBA00022687"/>
    </source>
</evidence>
<keyword evidence="12" id="KW-0770">Synapse</keyword>
<evidence type="ECO:0000256" key="3">
    <source>
        <dbReference type="ARBA" id="ARBA00004653"/>
    </source>
</evidence>
<gene>
    <name evidence="22" type="ORF">O3P69_015287</name>
</gene>
<dbReference type="InterPro" id="IPR047843">
    <property type="entry name" value="WLS-like_TM"/>
</dbReference>
<comment type="subcellular location">
    <subcellularLocation>
        <location evidence="2">Endoplasmic reticulum membrane</location>
        <topology evidence="2">Multi-pass membrane protein</topology>
    </subcellularLocation>
    <subcellularLocation>
        <location evidence="1">Endosome membrane</location>
        <topology evidence="1">Multi-pass membrane protein</topology>
    </subcellularLocation>
    <subcellularLocation>
        <location evidence="3">Golgi apparatus membrane</location>
        <topology evidence="3">Multi-pass membrane protein</topology>
    </subcellularLocation>
    <subcellularLocation>
        <location evidence="16">Postsynaptic cell membrane</location>
        <topology evidence="16">Multi-pass membrane protein</topology>
    </subcellularLocation>
    <subcellularLocation>
        <location evidence="17">Presynaptic cell membrane</location>
        <topology evidence="17">Multi-pass membrane protein</topology>
    </subcellularLocation>
</comment>
<dbReference type="GO" id="GO:0005789">
    <property type="term" value="C:endoplasmic reticulum membrane"/>
    <property type="evidence" value="ECO:0007669"/>
    <property type="project" value="UniProtKB-SubCell"/>
</dbReference>